<dbReference type="Gene3D" id="1.10.1670.40">
    <property type="match status" value="1"/>
</dbReference>
<accession>A0A966M3L0</accession>
<gene>
    <name evidence="1" type="ORF">EBX74_03470</name>
</gene>
<protein>
    <submittedName>
        <fullName evidence="1">DNA-3-methyladenine glycosylase 2 family protein</fullName>
    </submittedName>
</protein>
<dbReference type="Proteomes" id="UP000747791">
    <property type="component" value="Unassembled WGS sequence"/>
</dbReference>
<name>A0A966M3L0_9PROT</name>
<feature type="non-terminal residue" evidence="1">
    <location>
        <position position="1"/>
    </location>
</feature>
<organism evidence="1 2">
    <name type="scientific">Candidatus Fonsibacter lacus</name>
    <dbReference type="NCBI Taxonomy" id="2576439"/>
    <lineage>
        <taxon>Bacteria</taxon>
        <taxon>Pseudomonadati</taxon>
        <taxon>Pseudomonadota</taxon>
        <taxon>Alphaproteobacteria</taxon>
        <taxon>Candidatus Pelagibacterales</taxon>
        <taxon>Candidatus Pelagibacterales incertae sedis</taxon>
        <taxon>Candidatus Fonsibacter</taxon>
    </lineage>
</organism>
<evidence type="ECO:0000313" key="2">
    <source>
        <dbReference type="Proteomes" id="UP000747791"/>
    </source>
</evidence>
<dbReference type="AlphaFoldDB" id="A0A966M3L0"/>
<comment type="caution">
    <text evidence="1">The sequence shown here is derived from an EMBL/GenBank/DDBJ whole genome shotgun (WGS) entry which is preliminary data.</text>
</comment>
<evidence type="ECO:0000313" key="1">
    <source>
        <dbReference type="EMBL" id="NCU53343.1"/>
    </source>
</evidence>
<proteinExistence type="predicted"/>
<sequence>NKWHPYTTVATWYMWRSIDPVPVEY</sequence>
<dbReference type="EMBL" id="RGOB01000103">
    <property type="protein sequence ID" value="NCU53343.1"/>
    <property type="molecule type" value="Genomic_DNA"/>
</dbReference>
<reference evidence="1" key="1">
    <citation type="submission" date="2018-10" db="EMBL/GenBank/DDBJ databases">
        <title>Iterative Subtractive Binning of Freshwater Chronoseries Metagenomes Recovers Nearly Complete Genomes from over Four Hundred Novel Species.</title>
        <authorList>
            <person name="Rodriguez-R L.M."/>
            <person name="Tsementzi D."/>
            <person name="Luo C."/>
            <person name="Konstantinidis K.T."/>
        </authorList>
    </citation>
    <scope>NUCLEOTIDE SEQUENCE</scope>
    <source>
        <strain evidence="1">WB8_2A_004</strain>
    </source>
</reference>